<dbReference type="InterPro" id="IPR035980">
    <property type="entry name" value="Ribosomal_bS6_sf"/>
</dbReference>
<evidence type="ECO:0000256" key="2">
    <source>
        <dbReference type="ARBA" id="ARBA00035104"/>
    </source>
</evidence>
<keyword evidence="4" id="KW-0694">RNA-binding</keyword>
<evidence type="ECO:0000313" key="5">
    <source>
        <dbReference type="EMBL" id="SEH69975.1"/>
    </source>
</evidence>
<dbReference type="Proteomes" id="UP000183461">
    <property type="component" value="Unassembled WGS sequence"/>
</dbReference>
<protein>
    <recommendedName>
        <fullName evidence="3 4">Small ribosomal subunit protein bS6</fullName>
    </recommendedName>
</protein>
<proteinExistence type="inferred from homology"/>
<evidence type="ECO:0000256" key="1">
    <source>
        <dbReference type="ARBA" id="ARBA00009512"/>
    </source>
</evidence>
<dbReference type="GO" id="GO:0005840">
    <property type="term" value="C:ribosome"/>
    <property type="evidence" value="ECO:0007669"/>
    <property type="project" value="UniProtKB-KW"/>
</dbReference>
<dbReference type="Pfam" id="PF01250">
    <property type="entry name" value="Ribosomal_S6"/>
    <property type="match status" value="1"/>
</dbReference>
<evidence type="ECO:0000256" key="3">
    <source>
        <dbReference type="ARBA" id="ARBA00035294"/>
    </source>
</evidence>
<dbReference type="PANTHER" id="PTHR21011:SF1">
    <property type="entry name" value="SMALL RIBOSOMAL SUBUNIT PROTEIN BS6M"/>
    <property type="match status" value="1"/>
</dbReference>
<dbReference type="CDD" id="cd00473">
    <property type="entry name" value="bS6"/>
    <property type="match status" value="1"/>
</dbReference>
<organism evidence="6 8">
    <name type="scientific">Ruminococcus flavefaciens</name>
    <dbReference type="NCBI Taxonomy" id="1265"/>
    <lineage>
        <taxon>Bacteria</taxon>
        <taxon>Bacillati</taxon>
        <taxon>Bacillota</taxon>
        <taxon>Clostridia</taxon>
        <taxon>Eubacteriales</taxon>
        <taxon>Oscillospiraceae</taxon>
        <taxon>Ruminococcus</taxon>
    </lineage>
</organism>
<dbReference type="GO" id="GO:0006412">
    <property type="term" value="P:translation"/>
    <property type="evidence" value="ECO:0007669"/>
    <property type="project" value="UniProtKB-UniRule"/>
</dbReference>
<keyword evidence="4" id="KW-0687">Ribonucleoprotein</keyword>
<evidence type="ECO:0000256" key="4">
    <source>
        <dbReference type="HAMAP-Rule" id="MF_00360"/>
    </source>
</evidence>
<dbReference type="GO" id="GO:0070181">
    <property type="term" value="F:small ribosomal subunit rRNA binding"/>
    <property type="evidence" value="ECO:0007669"/>
    <property type="project" value="TreeGrafter"/>
</dbReference>
<dbReference type="InterPro" id="IPR020814">
    <property type="entry name" value="Ribosomal_S6_plastid/chlpt"/>
</dbReference>
<dbReference type="InterPro" id="IPR000529">
    <property type="entry name" value="Ribosomal_bS6"/>
</dbReference>
<evidence type="ECO:0000313" key="8">
    <source>
        <dbReference type="Proteomes" id="UP000183461"/>
    </source>
</evidence>
<name>A0A1K1PJW0_RUMFL</name>
<dbReference type="GO" id="GO:0003735">
    <property type="term" value="F:structural constituent of ribosome"/>
    <property type="evidence" value="ECO:0007669"/>
    <property type="project" value="InterPro"/>
</dbReference>
<dbReference type="OrthoDB" id="9812702at2"/>
<dbReference type="EMBL" id="FPIP01000009">
    <property type="protein sequence ID" value="SFW47723.1"/>
    <property type="molecule type" value="Genomic_DNA"/>
</dbReference>
<dbReference type="HAMAP" id="MF_00360">
    <property type="entry name" value="Ribosomal_bS6"/>
    <property type="match status" value="1"/>
</dbReference>
<dbReference type="Gene3D" id="3.30.70.60">
    <property type="match status" value="1"/>
</dbReference>
<dbReference type="Proteomes" id="UP000183190">
    <property type="component" value="Unassembled WGS sequence"/>
</dbReference>
<evidence type="ECO:0000313" key="7">
    <source>
        <dbReference type="Proteomes" id="UP000183190"/>
    </source>
</evidence>
<dbReference type="PANTHER" id="PTHR21011">
    <property type="entry name" value="MITOCHONDRIAL 28S RIBOSOMAL PROTEIN S6"/>
    <property type="match status" value="1"/>
</dbReference>
<dbReference type="SUPFAM" id="SSF54995">
    <property type="entry name" value="Ribosomal protein S6"/>
    <property type="match status" value="1"/>
</dbReference>
<dbReference type="EMBL" id="FNWV01000007">
    <property type="protein sequence ID" value="SEH69975.1"/>
    <property type="molecule type" value="Genomic_DNA"/>
</dbReference>
<dbReference type="NCBIfam" id="TIGR00166">
    <property type="entry name" value="S6"/>
    <property type="match status" value="1"/>
</dbReference>
<gene>
    <name evidence="4" type="primary">rpsF</name>
    <name evidence="5" type="ORF">SAMN02910265_02216</name>
    <name evidence="6" type="ORF">SAMN02910280_2801</name>
</gene>
<dbReference type="GO" id="GO:1990904">
    <property type="term" value="C:ribonucleoprotein complex"/>
    <property type="evidence" value="ECO:0007669"/>
    <property type="project" value="UniProtKB-KW"/>
</dbReference>
<accession>A0A1K1PJW0</accession>
<comment type="function">
    <text evidence="2 4">Binds together with bS18 to 16S ribosomal RNA.</text>
</comment>
<reference evidence="6 8" key="2">
    <citation type="submission" date="2016-11" db="EMBL/GenBank/DDBJ databases">
        <authorList>
            <person name="Jaros S."/>
            <person name="Januszkiewicz K."/>
            <person name="Wedrychowicz H."/>
        </authorList>
    </citation>
    <scope>NUCLEOTIDE SEQUENCE [LARGE SCALE GENOMIC DNA]</scope>
    <source>
        <strain evidence="6 8">YL228</strain>
    </source>
</reference>
<sequence length="98" mass="11343">MAKVSAKYEVMVVFSLKNGEEPMKALVEKFKERIERHAEAVEVNEDWGKRKLAYPIEDETEGYYVIYTFQSQPDYPAELSRRLNIADGVLRSLVTVVE</sequence>
<dbReference type="AlphaFoldDB" id="A0A1K1PJW0"/>
<dbReference type="GeneID" id="42537135"/>
<dbReference type="RefSeq" id="WP_028514575.1">
    <property type="nucleotide sequence ID" value="NZ_CACVNT010000010.1"/>
</dbReference>
<keyword evidence="4 6" id="KW-0689">Ribosomal protein</keyword>
<dbReference type="InterPro" id="IPR014717">
    <property type="entry name" value="Transl_elong_EF1B/ribsomal_bS6"/>
</dbReference>
<keyword evidence="4" id="KW-0699">rRNA-binding</keyword>
<reference evidence="5 7" key="1">
    <citation type="submission" date="2016-10" db="EMBL/GenBank/DDBJ databases">
        <authorList>
            <person name="de Groot N.N."/>
        </authorList>
    </citation>
    <scope>NUCLEOTIDE SEQUENCE [LARGE SCALE GENOMIC DNA]</scope>
    <source>
        <strain evidence="5 7">YAD2003</strain>
    </source>
</reference>
<evidence type="ECO:0000313" key="6">
    <source>
        <dbReference type="EMBL" id="SFW47723.1"/>
    </source>
</evidence>
<comment type="similarity">
    <text evidence="1 4">Belongs to the bacterial ribosomal protein bS6 family.</text>
</comment>
<dbReference type="GO" id="GO:0005737">
    <property type="term" value="C:cytoplasm"/>
    <property type="evidence" value="ECO:0007669"/>
    <property type="project" value="UniProtKB-ARBA"/>
</dbReference>